<keyword evidence="1" id="KW-1133">Transmembrane helix</keyword>
<gene>
    <name evidence="2" type="ORF">UFOVP1290_439</name>
</gene>
<evidence type="ECO:0000313" key="2">
    <source>
        <dbReference type="EMBL" id="CAB4196919.1"/>
    </source>
</evidence>
<dbReference type="EMBL" id="LR797252">
    <property type="protein sequence ID" value="CAB4196919.1"/>
    <property type="molecule type" value="Genomic_DNA"/>
</dbReference>
<evidence type="ECO:0008006" key="3">
    <source>
        <dbReference type="Google" id="ProtNLM"/>
    </source>
</evidence>
<keyword evidence="1" id="KW-0812">Transmembrane</keyword>
<proteinExistence type="predicted"/>
<keyword evidence="1" id="KW-0472">Membrane</keyword>
<name>A0A6J5RIU7_9CAUD</name>
<organism evidence="2">
    <name type="scientific">uncultured Caudovirales phage</name>
    <dbReference type="NCBI Taxonomy" id="2100421"/>
    <lineage>
        <taxon>Viruses</taxon>
        <taxon>Duplodnaviria</taxon>
        <taxon>Heunggongvirae</taxon>
        <taxon>Uroviricota</taxon>
        <taxon>Caudoviricetes</taxon>
        <taxon>Peduoviridae</taxon>
        <taxon>Maltschvirus</taxon>
        <taxon>Maltschvirus maltsch</taxon>
    </lineage>
</organism>
<accession>A0A6J5RIU7</accession>
<feature type="transmembrane region" description="Helical" evidence="1">
    <location>
        <begin position="43"/>
        <end position="66"/>
    </location>
</feature>
<protein>
    <recommendedName>
        <fullName evidence="3">DUF1360 domain-containing protein</fullName>
    </recommendedName>
</protein>
<sequence>MLNTIIIVFSIFSLSFLIKESDGPWGLMAWFRNKLISNKYVGVFFYNLLSCYFCLGMHSGYIIYLIGNSFHTWTINNFILWSLAGGGISFIINIIIGYLTKE</sequence>
<evidence type="ECO:0000256" key="1">
    <source>
        <dbReference type="SAM" id="Phobius"/>
    </source>
</evidence>
<reference evidence="2" key="1">
    <citation type="submission" date="2020-05" db="EMBL/GenBank/DDBJ databases">
        <authorList>
            <person name="Chiriac C."/>
            <person name="Salcher M."/>
            <person name="Ghai R."/>
            <person name="Kavagutti S V."/>
        </authorList>
    </citation>
    <scope>NUCLEOTIDE SEQUENCE</scope>
</reference>
<feature type="transmembrane region" description="Helical" evidence="1">
    <location>
        <begin position="78"/>
        <end position="99"/>
    </location>
</feature>